<reference evidence="3" key="1">
    <citation type="submission" date="2023-07" db="EMBL/GenBank/DDBJ databases">
        <title>Brevundimonas soil sp. nov., isolated from the soil of chemical plant.</title>
        <authorList>
            <person name="Wu N."/>
        </authorList>
    </citation>
    <scope>NUCLEOTIDE SEQUENCE</scope>
    <source>
        <strain evidence="3">XZ-24</strain>
    </source>
</reference>
<evidence type="ECO:0000313" key="3">
    <source>
        <dbReference type="EMBL" id="MDO1558097.1"/>
    </source>
</evidence>
<feature type="compositionally biased region" description="Low complexity" evidence="1">
    <location>
        <begin position="134"/>
        <end position="150"/>
    </location>
</feature>
<dbReference type="Proteomes" id="UP001169063">
    <property type="component" value="Unassembled WGS sequence"/>
</dbReference>
<evidence type="ECO:0000256" key="2">
    <source>
        <dbReference type="SAM" id="SignalP"/>
    </source>
</evidence>
<accession>A0ABT8SLF7</accession>
<keyword evidence="4" id="KW-1185">Reference proteome</keyword>
<feature type="compositionally biased region" description="Low complexity" evidence="1">
    <location>
        <begin position="76"/>
        <end position="94"/>
    </location>
</feature>
<feature type="signal peptide" evidence="2">
    <location>
        <begin position="1"/>
        <end position="22"/>
    </location>
</feature>
<dbReference type="EMBL" id="JAUKTR010000001">
    <property type="protein sequence ID" value="MDO1558097.1"/>
    <property type="molecule type" value="Genomic_DNA"/>
</dbReference>
<sequence length="220" mass="22496">MRRATAILIGLAALAGASQALAQAAPQAVARPSERMGLRYLTWPGKPATPARAAAPATAAPTPSAPARRPNRPIGAPLQAAPVQPLQAAPAPVMAAPPPVVQPAAAPAPQRPQPVPAADPMAPRRDAPIFRLTGAQGPAAAPAQPQQPAARPDGVRFYSTHREQGRQPDPIAMPASIDLNDPPSELVSVTTETQDLAAPPEAPAVVRNGRMVAAVESDLP</sequence>
<feature type="chain" id="PRO_5045647230" evidence="2">
    <location>
        <begin position="23"/>
        <end position="220"/>
    </location>
</feature>
<organism evidence="3 4">
    <name type="scientific">Peiella sedimenti</name>
    <dbReference type="NCBI Taxonomy" id="3061083"/>
    <lineage>
        <taxon>Bacteria</taxon>
        <taxon>Pseudomonadati</taxon>
        <taxon>Pseudomonadota</taxon>
        <taxon>Alphaproteobacteria</taxon>
        <taxon>Caulobacterales</taxon>
        <taxon>Caulobacteraceae</taxon>
        <taxon>Peiella</taxon>
    </lineage>
</organism>
<feature type="region of interest" description="Disordered" evidence="1">
    <location>
        <begin position="40"/>
        <end position="184"/>
    </location>
</feature>
<gene>
    <name evidence="3" type="ORF">Q0812_01470</name>
</gene>
<comment type="caution">
    <text evidence="3">The sequence shown here is derived from an EMBL/GenBank/DDBJ whole genome shotgun (WGS) entry which is preliminary data.</text>
</comment>
<proteinExistence type="predicted"/>
<evidence type="ECO:0000313" key="4">
    <source>
        <dbReference type="Proteomes" id="UP001169063"/>
    </source>
</evidence>
<keyword evidence="2" id="KW-0732">Signal</keyword>
<feature type="compositionally biased region" description="Low complexity" evidence="1">
    <location>
        <begin position="48"/>
        <end position="68"/>
    </location>
</feature>
<name>A0ABT8SLF7_9CAUL</name>
<protein>
    <submittedName>
        <fullName evidence="3">Uncharacterized protein</fullName>
    </submittedName>
</protein>
<dbReference type="RefSeq" id="WP_302108519.1">
    <property type="nucleotide sequence ID" value="NZ_JAUKTR010000001.1"/>
</dbReference>
<evidence type="ECO:0000256" key="1">
    <source>
        <dbReference type="SAM" id="MobiDB-lite"/>
    </source>
</evidence>